<name>A0A6J5N1Q9_9CAUD</name>
<protein>
    <submittedName>
        <fullName evidence="1">Uncharacterized protein</fullName>
    </submittedName>
</protein>
<accession>A0A6J5N1Q9</accession>
<reference evidence="1" key="1">
    <citation type="submission" date="2020-04" db="EMBL/GenBank/DDBJ databases">
        <authorList>
            <person name="Chiriac C."/>
            <person name="Salcher M."/>
            <person name="Ghai R."/>
            <person name="Kavagutti S V."/>
        </authorList>
    </citation>
    <scope>NUCLEOTIDE SEQUENCE</scope>
</reference>
<gene>
    <name evidence="1" type="ORF">UFOVP617_24</name>
</gene>
<evidence type="ECO:0000313" key="1">
    <source>
        <dbReference type="EMBL" id="CAB4152612.1"/>
    </source>
</evidence>
<proteinExistence type="predicted"/>
<sequence length="146" mass="16489">MQSEKLAKLDEIKVGEIAPTKFGLDLMAETVAEQVRDGNVNALDAVIRLNAMETFVKMVKEKISTDVLDELYKHPKQKAEINGVSVSEMTSIKYEYSHLPGWSELDQQIAELTEKKKAIEDHEKTYHKGDLPIKSSSVTFKIQIPK</sequence>
<organism evidence="1">
    <name type="scientific">uncultured Caudovirales phage</name>
    <dbReference type="NCBI Taxonomy" id="2100421"/>
    <lineage>
        <taxon>Viruses</taxon>
        <taxon>Duplodnaviria</taxon>
        <taxon>Heunggongvirae</taxon>
        <taxon>Uroviricota</taxon>
        <taxon>Caudoviricetes</taxon>
        <taxon>Peduoviridae</taxon>
        <taxon>Maltschvirus</taxon>
        <taxon>Maltschvirus maltsch</taxon>
    </lineage>
</organism>
<dbReference type="EMBL" id="LR796575">
    <property type="protein sequence ID" value="CAB4152612.1"/>
    <property type="molecule type" value="Genomic_DNA"/>
</dbReference>